<dbReference type="AlphaFoldDB" id="A0A0M9BQG7"/>
<sequence length="117" mass="13552">MGMEQKVQTYFELKQLQKEIEQRLSVLRDEIVGYCEEQGVYETQVGGYAVKAVLQHRKEYDDQKLYASLPDPDIWRLLSKVDSHKLKSLIKLNILTEEQISPACTVKPVTLLQVDKL</sequence>
<name>A0A0M9BQG7_9BACL</name>
<gene>
    <name evidence="1" type="ORF">AMS66_15135</name>
</gene>
<reference evidence="1 2" key="1">
    <citation type="submission" date="2015-08" db="EMBL/GenBank/DDBJ databases">
        <title>Draft genome sequence of cellulolytic and xylanolytic Paenibacillus sp. A59, isolated from a decaying forest soil from Patagonia, Argentina.</title>
        <authorList>
            <person name="Ghio S."/>
            <person name="Caceres A.M."/>
            <person name="Talia P."/>
            <person name="Grasso D."/>
            <person name="Campos E."/>
        </authorList>
    </citation>
    <scope>NUCLEOTIDE SEQUENCE [LARGE SCALE GENOMIC DNA]</scope>
    <source>
        <strain evidence="1 2">A59</strain>
    </source>
</reference>
<dbReference type="PATRIC" id="fig|1705561.3.peg.2970"/>
<protein>
    <submittedName>
        <fullName evidence="1">Uncharacterized protein</fullName>
    </submittedName>
</protein>
<proteinExistence type="predicted"/>
<organism evidence="1 2">
    <name type="scientific">Paenibacillus xylanivorans</name>
    <dbReference type="NCBI Taxonomy" id="1705561"/>
    <lineage>
        <taxon>Bacteria</taxon>
        <taxon>Bacillati</taxon>
        <taxon>Bacillota</taxon>
        <taxon>Bacilli</taxon>
        <taxon>Bacillales</taxon>
        <taxon>Paenibacillaceae</taxon>
        <taxon>Paenibacillus</taxon>
    </lineage>
</organism>
<evidence type="ECO:0000313" key="2">
    <source>
        <dbReference type="Proteomes" id="UP000037688"/>
    </source>
</evidence>
<keyword evidence="2" id="KW-1185">Reference proteome</keyword>
<dbReference type="Proteomes" id="UP000037688">
    <property type="component" value="Unassembled WGS sequence"/>
</dbReference>
<accession>A0A0M9BQG7</accession>
<evidence type="ECO:0000313" key="1">
    <source>
        <dbReference type="EMBL" id="KOY16042.1"/>
    </source>
</evidence>
<comment type="caution">
    <text evidence="1">The sequence shown here is derived from an EMBL/GenBank/DDBJ whole genome shotgun (WGS) entry which is preliminary data.</text>
</comment>
<dbReference type="EMBL" id="LITU01000059">
    <property type="protein sequence ID" value="KOY16042.1"/>
    <property type="molecule type" value="Genomic_DNA"/>
</dbReference>